<sequence>MSHLMPELLSTWSWRLERVRNGRTVLTKGQAASARTDLLHDRSAHPADYSGYEEEYATALDALGVLAQQANRSDDLLSVLRAERRSQDQPARERYATAPDSAGAQRTSLAAEHDRVPTGLPEALDQWVHRLIRYRSGAKIIAPIEAARAEIRLRNEADLNPGAYRNATAAPYFGRVMRELGEIATAQRPGVHISRRGLHRGLTDDSFL</sequence>
<dbReference type="RefSeq" id="WP_179604055.1">
    <property type="nucleotide sequence ID" value="NZ_BAABEH010000001.1"/>
</dbReference>
<accession>A0A853CMQ8</accession>
<reference evidence="2 3" key="1">
    <citation type="submission" date="2020-07" db="EMBL/GenBank/DDBJ databases">
        <title>Sequencing the genomes of 1000 actinobacteria strains.</title>
        <authorList>
            <person name="Klenk H.-P."/>
        </authorList>
    </citation>
    <scope>NUCLEOTIDE SEQUENCE [LARGE SCALE GENOMIC DNA]</scope>
    <source>
        <strain evidence="2 3">DSM 15165</strain>
    </source>
</reference>
<gene>
    <name evidence="2" type="ORF">HNR13_000224</name>
</gene>
<comment type="caution">
    <text evidence="2">The sequence shown here is derived from an EMBL/GenBank/DDBJ whole genome shotgun (WGS) entry which is preliminary data.</text>
</comment>
<organism evidence="2 3">
    <name type="scientific">Leifsonia shinshuensis</name>
    <dbReference type="NCBI Taxonomy" id="150026"/>
    <lineage>
        <taxon>Bacteria</taxon>
        <taxon>Bacillati</taxon>
        <taxon>Actinomycetota</taxon>
        <taxon>Actinomycetes</taxon>
        <taxon>Micrococcales</taxon>
        <taxon>Microbacteriaceae</taxon>
        <taxon>Leifsonia</taxon>
    </lineage>
</organism>
<evidence type="ECO:0000313" key="2">
    <source>
        <dbReference type="EMBL" id="NYJ21937.1"/>
    </source>
</evidence>
<evidence type="ECO:0000313" key="3">
    <source>
        <dbReference type="Proteomes" id="UP000578352"/>
    </source>
</evidence>
<dbReference type="Proteomes" id="UP000578352">
    <property type="component" value="Unassembled WGS sequence"/>
</dbReference>
<evidence type="ECO:0000256" key="1">
    <source>
        <dbReference type="SAM" id="MobiDB-lite"/>
    </source>
</evidence>
<feature type="region of interest" description="Disordered" evidence="1">
    <location>
        <begin position="83"/>
        <end position="115"/>
    </location>
</feature>
<protein>
    <submittedName>
        <fullName evidence="2">Uncharacterized protein</fullName>
    </submittedName>
</protein>
<name>A0A853CMQ8_9MICO</name>
<dbReference type="AlphaFoldDB" id="A0A853CMQ8"/>
<proteinExistence type="predicted"/>
<dbReference type="EMBL" id="JACCFL010000001">
    <property type="protein sequence ID" value="NYJ21937.1"/>
    <property type="molecule type" value="Genomic_DNA"/>
</dbReference>
<feature type="compositionally biased region" description="Basic and acidic residues" evidence="1">
    <location>
        <begin position="83"/>
        <end position="95"/>
    </location>
</feature>